<dbReference type="eggNOG" id="COG1520">
    <property type="taxonomic scope" value="Bacteria"/>
</dbReference>
<sequence length="707" mass="75408">MKRIRAILATALLGFGGIMTAPAVQALTITHTEEKIDLGAAPLPNTTTLGTTVNGAGTPIGVVVSGGVGGVLNIIDLKTRANIASHVLDDAARNAGEEVHAWGYVTLSNGHVMIATSNAGLYDVDPQNYQVKKLSSDDQPGYKTNKIKENGKFFWDITKDDNDKVYIASFSNNTGAGGRVFTYDGKATGDKWGDLLGQISPDQTTARSVAYDNGTLYIGMGQTRPEIIAVNTKNPSEKRTVPLENSAVNGAHEILYLEALDGRLYSTVDSKNACKGTGTCVIDAANGKVSDTLQTWNSRTIKRAGEKSKVYYIYNSGSKGGILREYDPGTKSTKDLNPNGQLAPRLGRNSWATDNVLLTNDMNSGAMTVYDSGNVSNVPAGTLKGSERGIQTLTTGPDGNIYGGFYMSGTQMLKITTSGTPKAELLDGMPTGQVEGFANVGNKLVAGIYPSARLSVFDPGSAQWTVQDKAVDSALPKGTREQDRPYAMTAIDNNRVAVGTVPNKDKVGGALVIFNPQTGAFEDNPIVMNDSGPAELRNLSPVSMAYRGDKLYVGTSIRGGLGVQPKASEAKLFVYNVKSKQIEKVATIPGAPTAINALTFDDSGKLYGVAGKHIYEFNPTTLESVRSSDDVITPDANRSQLHYKDGILYTATGNKVLAVNASDFKDRTELVSTDPKTEANPDSLTLDKDGNLYYSKRPNIYKITVTK</sequence>
<evidence type="ECO:0008006" key="4">
    <source>
        <dbReference type="Google" id="ProtNLM"/>
    </source>
</evidence>
<dbReference type="InterPro" id="IPR011047">
    <property type="entry name" value="Quinoprotein_ADH-like_sf"/>
</dbReference>
<dbReference type="Gene3D" id="2.120.10.80">
    <property type="entry name" value="Kelch-type beta propeller"/>
    <property type="match status" value="1"/>
</dbReference>
<reference evidence="2 3" key="1">
    <citation type="submission" date="2012-05" db="EMBL/GenBank/DDBJ databases">
        <authorList>
            <person name="Weinstock G."/>
            <person name="Sodergren E."/>
            <person name="Lobos E.A."/>
            <person name="Fulton L."/>
            <person name="Fulton R."/>
            <person name="Courtney L."/>
            <person name="Fronick C."/>
            <person name="O'Laughlin M."/>
            <person name="Godfrey J."/>
            <person name="Wilson R.M."/>
            <person name="Miner T."/>
            <person name="Farmer C."/>
            <person name="Delehaunty K."/>
            <person name="Cordes M."/>
            <person name="Minx P."/>
            <person name="Tomlinson C."/>
            <person name="Chen J."/>
            <person name="Wollam A."/>
            <person name="Pepin K.H."/>
            <person name="Bhonagiri V."/>
            <person name="Zhang X."/>
            <person name="Suruliraj S."/>
            <person name="Warren W."/>
            <person name="Mitreva M."/>
            <person name="Mardis E.R."/>
            <person name="Wilson R.K."/>
        </authorList>
    </citation>
    <scope>NUCLEOTIDE SEQUENCE [LARGE SCALE GENOMIC DNA]</scope>
    <source>
        <strain evidence="2 3">F0235</strain>
    </source>
</reference>
<dbReference type="PATRIC" id="fig|1035195.3.peg.1622"/>
<evidence type="ECO:0000313" key="2">
    <source>
        <dbReference type="EMBL" id="EKX89548.1"/>
    </source>
</evidence>
<evidence type="ECO:0000313" key="3">
    <source>
        <dbReference type="Proteomes" id="UP000010445"/>
    </source>
</evidence>
<evidence type="ECO:0000256" key="1">
    <source>
        <dbReference type="SAM" id="SignalP"/>
    </source>
</evidence>
<dbReference type="EMBL" id="AMEM01000023">
    <property type="protein sequence ID" value="EKX89548.1"/>
    <property type="molecule type" value="Genomic_DNA"/>
</dbReference>
<organism evidence="2 3">
    <name type="scientific">Corynebacterium durum F0235</name>
    <dbReference type="NCBI Taxonomy" id="1035195"/>
    <lineage>
        <taxon>Bacteria</taxon>
        <taxon>Bacillati</taxon>
        <taxon>Actinomycetota</taxon>
        <taxon>Actinomycetes</taxon>
        <taxon>Mycobacteriales</taxon>
        <taxon>Corynebacteriaceae</taxon>
        <taxon>Corynebacterium</taxon>
    </lineage>
</organism>
<keyword evidence="3" id="KW-1185">Reference proteome</keyword>
<keyword evidence="1" id="KW-0732">Signal</keyword>
<accession>L1ME61</accession>
<dbReference type="InterPro" id="IPR015915">
    <property type="entry name" value="Kelch-typ_b-propeller"/>
</dbReference>
<protein>
    <recommendedName>
        <fullName evidence="4">PQQ enzyme repeat protein</fullName>
    </recommendedName>
</protein>
<gene>
    <name evidence="2" type="ORF">HMPREF9997_01792</name>
</gene>
<proteinExistence type="predicted"/>
<feature type="signal peptide" evidence="1">
    <location>
        <begin position="1"/>
        <end position="26"/>
    </location>
</feature>
<name>L1ME61_9CORY</name>
<dbReference type="SUPFAM" id="SSF50998">
    <property type="entry name" value="Quinoprotein alcohol dehydrogenase-like"/>
    <property type="match status" value="2"/>
</dbReference>
<dbReference type="AlphaFoldDB" id="L1ME61"/>
<comment type="caution">
    <text evidence="2">The sequence shown here is derived from an EMBL/GenBank/DDBJ whole genome shotgun (WGS) entry which is preliminary data.</text>
</comment>
<dbReference type="Proteomes" id="UP000010445">
    <property type="component" value="Unassembled WGS sequence"/>
</dbReference>
<feature type="chain" id="PRO_5003954063" description="PQQ enzyme repeat protein" evidence="1">
    <location>
        <begin position="27"/>
        <end position="707"/>
    </location>
</feature>
<dbReference type="HOGENOM" id="CLU_377514_0_0_11"/>
<dbReference type="STRING" id="1035195.HMPREF9997_01792"/>